<reference evidence="1 2" key="1">
    <citation type="journal article" date="2021" name="Elife">
        <title>Chloroplast acquisition without the gene transfer in kleptoplastic sea slugs, Plakobranchus ocellatus.</title>
        <authorList>
            <person name="Maeda T."/>
            <person name="Takahashi S."/>
            <person name="Yoshida T."/>
            <person name="Shimamura S."/>
            <person name="Takaki Y."/>
            <person name="Nagai Y."/>
            <person name="Toyoda A."/>
            <person name="Suzuki Y."/>
            <person name="Arimoto A."/>
            <person name="Ishii H."/>
            <person name="Satoh N."/>
            <person name="Nishiyama T."/>
            <person name="Hasebe M."/>
            <person name="Maruyama T."/>
            <person name="Minagawa J."/>
            <person name="Obokata J."/>
            <person name="Shigenobu S."/>
        </authorList>
    </citation>
    <scope>NUCLEOTIDE SEQUENCE [LARGE SCALE GENOMIC DNA]</scope>
</reference>
<dbReference type="AlphaFoldDB" id="A0AAV4B9J7"/>
<proteinExistence type="predicted"/>
<dbReference type="Proteomes" id="UP000735302">
    <property type="component" value="Unassembled WGS sequence"/>
</dbReference>
<comment type="caution">
    <text evidence="1">The sequence shown here is derived from an EMBL/GenBank/DDBJ whole genome shotgun (WGS) entry which is preliminary data.</text>
</comment>
<organism evidence="1 2">
    <name type="scientific">Plakobranchus ocellatus</name>
    <dbReference type="NCBI Taxonomy" id="259542"/>
    <lineage>
        <taxon>Eukaryota</taxon>
        <taxon>Metazoa</taxon>
        <taxon>Spiralia</taxon>
        <taxon>Lophotrochozoa</taxon>
        <taxon>Mollusca</taxon>
        <taxon>Gastropoda</taxon>
        <taxon>Heterobranchia</taxon>
        <taxon>Euthyneura</taxon>
        <taxon>Panpulmonata</taxon>
        <taxon>Sacoglossa</taxon>
        <taxon>Placobranchoidea</taxon>
        <taxon>Plakobranchidae</taxon>
        <taxon>Plakobranchus</taxon>
    </lineage>
</organism>
<accession>A0AAV4B9J7</accession>
<sequence>MSKETVDQDSKQEHFQYLNLTHTEFGLVSCTDMIALIGVGCGWEYAKNLKDFRNRVLYKGVRRMSIVHLPDNASKPTAFVNKALAAIRSNAQLSLPSVNMQVCFPVCFTSKDEGINRKTRRCTV</sequence>
<dbReference type="EMBL" id="BLXT01004727">
    <property type="protein sequence ID" value="GFO17121.1"/>
    <property type="molecule type" value="Genomic_DNA"/>
</dbReference>
<name>A0AAV4B9J7_9GAST</name>
<gene>
    <name evidence="1" type="ORF">PoB_004362600</name>
</gene>
<evidence type="ECO:0000313" key="1">
    <source>
        <dbReference type="EMBL" id="GFO17121.1"/>
    </source>
</evidence>
<keyword evidence="2" id="KW-1185">Reference proteome</keyword>
<evidence type="ECO:0000313" key="2">
    <source>
        <dbReference type="Proteomes" id="UP000735302"/>
    </source>
</evidence>
<protein>
    <submittedName>
        <fullName evidence="1">Uncharacterized protein</fullName>
    </submittedName>
</protein>